<name>A0A9P8ID46_9PEZI</name>
<feature type="region of interest" description="Disordered" evidence="1">
    <location>
        <begin position="35"/>
        <end position="121"/>
    </location>
</feature>
<accession>A0A9P8ID46</accession>
<evidence type="ECO:0000313" key="2">
    <source>
        <dbReference type="EMBL" id="KAH0545575.1"/>
    </source>
</evidence>
<feature type="compositionally biased region" description="Polar residues" evidence="1">
    <location>
        <begin position="101"/>
        <end position="112"/>
    </location>
</feature>
<sequence length="426" mass="46042">MPAVHSYQQRSKIFEAPLVESMPNVVVSIPASMCSTRREGGHDSEMNSSLRPPFGSPVPSAASIQSVYRSGSHRVLKSQSGGQQATPRHLEHASLRDANIVSPSSQGSTGFPPSTPERRPHSEVPVAYLNMDLIIAKASGNFIDAVSPGVRDLVGKNLFDMIGTADREKLSRLKRQMQEERDSREPAYLPPIYGESEIQAIQSVHESDIAGVTLGSHDRAEDLTFRLPDGRYSRFQVKLKLAKTSVFFAVLVLPTSNYPPEFQPQGGRYEQPMIQPTYGQTALPPYGQPSHGQPFLSGPSDGPLPYYNQRSLGPGPVSGGHLSQVKPDPGYSPMVKYPTGTLSPSRLGTTPTSGAAPQQPRKLYVSPGEGLSRGLQLPPLRGVTGSGEISAAEARVERDVGAGSQSGQQEGRKNKRDRIAVQEMLE</sequence>
<dbReference type="EMBL" id="JAGHQL010000004">
    <property type="protein sequence ID" value="KAH0545575.1"/>
    <property type="molecule type" value="Genomic_DNA"/>
</dbReference>
<dbReference type="AlphaFoldDB" id="A0A9P8ID46"/>
<feature type="compositionally biased region" description="Basic and acidic residues" evidence="1">
    <location>
        <begin position="36"/>
        <end position="45"/>
    </location>
</feature>
<reference evidence="2" key="1">
    <citation type="submission" date="2021-03" db="EMBL/GenBank/DDBJ databases">
        <title>Comparative genomics and phylogenomic investigation of the class Geoglossomycetes provide insights into ecological specialization and systematics.</title>
        <authorList>
            <person name="Melie T."/>
            <person name="Pirro S."/>
            <person name="Miller A.N."/>
            <person name="Quandt A."/>
        </authorList>
    </citation>
    <scope>NUCLEOTIDE SEQUENCE</scope>
    <source>
        <strain evidence="2">GBOQ0MN5Z8</strain>
    </source>
</reference>
<protein>
    <recommendedName>
        <fullName evidence="4">PAS domain-containing protein</fullName>
    </recommendedName>
</protein>
<comment type="caution">
    <text evidence="2">The sequence shown here is derived from an EMBL/GenBank/DDBJ whole genome shotgun (WGS) entry which is preliminary data.</text>
</comment>
<keyword evidence="3" id="KW-1185">Reference proteome</keyword>
<proteinExistence type="predicted"/>
<dbReference type="OrthoDB" id="5575144at2759"/>
<feature type="compositionally biased region" description="Polar residues" evidence="1">
    <location>
        <begin position="77"/>
        <end position="86"/>
    </location>
</feature>
<gene>
    <name evidence="2" type="ORF">FGG08_000406</name>
</gene>
<evidence type="ECO:0000313" key="3">
    <source>
        <dbReference type="Proteomes" id="UP000698800"/>
    </source>
</evidence>
<feature type="compositionally biased region" description="Polar residues" evidence="1">
    <location>
        <begin position="340"/>
        <end position="356"/>
    </location>
</feature>
<feature type="region of interest" description="Disordered" evidence="1">
    <location>
        <begin position="277"/>
        <end position="426"/>
    </location>
</feature>
<evidence type="ECO:0008006" key="4">
    <source>
        <dbReference type="Google" id="ProtNLM"/>
    </source>
</evidence>
<evidence type="ECO:0000256" key="1">
    <source>
        <dbReference type="SAM" id="MobiDB-lite"/>
    </source>
</evidence>
<dbReference type="Proteomes" id="UP000698800">
    <property type="component" value="Unassembled WGS sequence"/>
</dbReference>
<organism evidence="2 3">
    <name type="scientific">Glutinoglossum americanum</name>
    <dbReference type="NCBI Taxonomy" id="1670608"/>
    <lineage>
        <taxon>Eukaryota</taxon>
        <taxon>Fungi</taxon>
        <taxon>Dikarya</taxon>
        <taxon>Ascomycota</taxon>
        <taxon>Pezizomycotina</taxon>
        <taxon>Geoglossomycetes</taxon>
        <taxon>Geoglossales</taxon>
        <taxon>Geoglossaceae</taxon>
        <taxon>Glutinoglossum</taxon>
    </lineage>
</organism>